<evidence type="ECO:0000313" key="2">
    <source>
        <dbReference type="EMBL" id="MFC4536163.1"/>
    </source>
</evidence>
<dbReference type="InterPro" id="IPR042100">
    <property type="entry name" value="Bug_dom1"/>
</dbReference>
<evidence type="ECO:0000313" key="3">
    <source>
        <dbReference type="Proteomes" id="UP001596004"/>
    </source>
</evidence>
<comment type="caution">
    <text evidence="2">The sequence shown here is derived from an EMBL/GenBank/DDBJ whole genome shotgun (WGS) entry which is preliminary data.</text>
</comment>
<organism evidence="2 3">
    <name type="scientific">Sphaerisporangium dianthi</name>
    <dbReference type="NCBI Taxonomy" id="1436120"/>
    <lineage>
        <taxon>Bacteria</taxon>
        <taxon>Bacillati</taxon>
        <taxon>Actinomycetota</taxon>
        <taxon>Actinomycetes</taxon>
        <taxon>Streptosporangiales</taxon>
        <taxon>Streptosporangiaceae</taxon>
        <taxon>Sphaerisporangium</taxon>
    </lineage>
</organism>
<protein>
    <submittedName>
        <fullName evidence="2">Tripartite tricarboxylate transporter substrate-binding protein</fullName>
    </submittedName>
</protein>
<dbReference type="SUPFAM" id="SSF53850">
    <property type="entry name" value="Periplasmic binding protein-like II"/>
    <property type="match status" value="1"/>
</dbReference>
<dbReference type="Proteomes" id="UP001596004">
    <property type="component" value="Unassembled WGS sequence"/>
</dbReference>
<dbReference type="Gene3D" id="3.40.190.150">
    <property type="entry name" value="Bordetella uptake gene, domain 1"/>
    <property type="match status" value="1"/>
</dbReference>
<dbReference type="RefSeq" id="WP_380850088.1">
    <property type="nucleotide sequence ID" value="NZ_JBHSFP010000040.1"/>
</dbReference>
<proteinExistence type="inferred from homology"/>
<reference evidence="3" key="1">
    <citation type="journal article" date="2019" name="Int. J. Syst. Evol. Microbiol.">
        <title>The Global Catalogue of Microorganisms (GCM) 10K type strain sequencing project: providing services to taxonomists for standard genome sequencing and annotation.</title>
        <authorList>
            <consortium name="The Broad Institute Genomics Platform"/>
            <consortium name="The Broad Institute Genome Sequencing Center for Infectious Disease"/>
            <person name="Wu L."/>
            <person name="Ma J."/>
        </authorList>
    </citation>
    <scope>NUCLEOTIDE SEQUENCE [LARGE SCALE GENOMIC DNA]</scope>
    <source>
        <strain evidence="3">CGMCC 4.7132</strain>
    </source>
</reference>
<dbReference type="Gene3D" id="3.40.190.10">
    <property type="entry name" value="Periplasmic binding protein-like II"/>
    <property type="match status" value="1"/>
</dbReference>
<dbReference type="PROSITE" id="PS51257">
    <property type="entry name" value="PROKAR_LIPOPROTEIN"/>
    <property type="match status" value="1"/>
</dbReference>
<gene>
    <name evidence="2" type="ORF">ACFO60_35800</name>
</gene>
<dbReference type="Pfam" id="PF03401">
    <property type="entry name" value="TctC"/>
    <property type="match status" value="1"/>
</dbReference>
<name>A0ABV9CT40_9ACTN</name>
<dbReference type="InterPro" id="IPR005064">
    <property type="entry name" value="BUG"/>
</dbReference>
<accession>A0ABV9CT40</accession>
<dbReference type="EMBL" id="JBHSFP010000040">
    <property type="protein sequence ID" value="MFC4536163.1"/>
    <property type="molecule type" value="Genomic_DNA"/>
</dbReference>
<comment type="similarity">
    <text evidence="1">Belongs to the UPF0065 (bug) family.</text>
</comment>
<keyword evidence="3" id="KW-1185">Reference proteome</keyword>
<dbReference type="PANTHER" id="PTHR42928:SF3">
    <property type="entry name" value="UPF0065 PROTEIN YFLP"/>
    <property type="match status" value="1"/>
</dbReference>
<evidence type="ECO:0000256" key="1">
    <source>
        <dbReference type="ARBA" id="ARBA00006987"/>
    </source>
</evidence>
<sequence>MRRRQVLALGAGLVALAAGCSDPPGSRKLASVTLPVVVPGPSGGEAGRVAQALKGIAERAALVGELRLVNRPSYVALTEFGRVRRVRHVLMAEPELVGTVRAARQAGAFAGTTPLARLCGEWEALVVRAGSPLRSFGAFADTMRRDPAKLTLGGRAEGGVDHVLFGMLAQSLGVDPRLLRYVAYPTTQEAAAALAGGEVAVVLAGHNGVREALRTGGLRALAVSSPDRIAGVDAPTMLECDTHLYCANWRGLLGPGDLPDDDRAALIGMCHDVAGSPRWRELCARNGWTPLYLEGEDFRQWLRVETARLGRALGELGLRV</sequence>
<dbReference type="PANTHER" id="PTHR42928">
    <property type="entry name" value="TRICARBOXYLATE-BINDING PROTEIN"/>
    <property type="match status" value="1"/>
</dbReference>
<dbReference type="PIRSF" id="PIRSF017082">
    <property type="entry name" value="YflP"/>
    <property type="match status" value="1"/>
</dbReference>